<feature type="domain" description="HNH nuclease" evidence="2">
    <location>
        <begin position="42"/>
        <end position="85"/>
    </location>
</feature>
<keyword evidence="1" id="KW-0472">Membrane</keyword>
<evidence type="ECO:0000313" key="4">
    <source>
        <dbReference type="EMBL" id="SFN01684.1"/>
    </source>
</evidence>
<keyword evidence="6" id="KW-1185">Reference proteome</keyword>
<evidence type="ECO:0000313" key="5">
    <source>
        <dbReference type="Proteomes" id="UP000199398"/>
    </source>
</evidence>
<dbReference type="EMBL" id="RBXX01000002">
    <property type="protein sequence ID" value="RKT86355.1"/>
    <property type="molecule type" value="Genomic_DNA"/>
</dbReference>
<proteinExistence type="predicted"/>
<reference evidence="4 5" key="1">
    <citation type="submission" date="2016-10" db="EMBL/GenBank/DDBJ databases">
        <authorList>
            <person name="de Groot N.N."/>
        </authorList>
    </citation>
    <scope>NUCLEOTIDE SEQUENCE [LARGE SCALE GENOMIC DNA]</scope>
    <source>
        <strain evidence="4 5">CPCC 201259</strain>
    </source>
</reference>
<keyword evidence="4" id="KW-0540">Nuclease</keyword>
<dbReference type="EMBL" id="FOUP01000002">
    <property type="protein sequence ID" value="SFN01684.1"/>
    <property type="molecule type" value="Genomic_DNA"/>
</dbReference>
<dbReference type="Proteomes" id="UP000270697">
    <property type="component" value="Unassembled WGS sequence"/>
</dbReference>
<keyword evidence="1" id="KW-0812">Transmembrane</keyword>
<keyword evidence="1" id="KW-1133">Transmembrane helix</keyword>
<feature type="transmembrane region" description="Helical" evidence="1">
    <location>
        <begin position="291"/>
        <end position="313"/>
    </location>
</feature>
<evidence type="ECO:0000256" key="1">
    <source>
        <dbReference type="SAM" id="Phobius"/>
    </source>
</evidence>
<dbReference type="RefSeq" id="WP_093148601.1">
    <property type="nucleotide sequence ID" value="NZ_FOUP01000002.1"/>
</dbReference>
<dbReference type="GO" id="GO:0004519">
    <property type="term" value="F:endonuclease activity"/>
    <property type="evidence" value="ECO:0007669"/>
    <property type="project" value="UniProtKB-KW"/>
</dbReference>
<evidence type="ECO:0000259" key="2">
    <source>
        <dbReference type="Pfam" id="PF13391"/>
    </source>
</evidence>
<evidence type="ECO:0000313" key="3">
    <source>
        <dbReference type="EMBL" id="RKT86355.1"/>
    </source>
</evidence>
<dbReference type="Proteomes" id="UP000199398">
    <property type="component" value="Unassembled WGS sequence"/>
</dbReference>
<sequence>MSNRKHNAAAEAVLFAVSTRCAYPDCRIPTVSLTADEKASKNVQAAHIVPVSSSMPRWRKMDPAARDNYPNLILLCTAHHNLVDKSARAHQFTEAMLLQWKHDAEHELREKFDGIDRYTYTEIQTMITLANEKGTNVIMSGIGELGNKVNAGTAKILTVLYQQAADKRRDYEAAAMLHTAAERLTSGDFADTVYALGGAADRLVDFGDTVSELQTATGKLNAFSLDVFMNAVDDASTVVNAIQNAEISTGPDATALARTVAKHVISALDEDGNRQAVSPVPEIPRFDWKHVLLTGIVLGVALSALIIWAVVWLTQRS</sequence>
<name>A0A1I4VK88_9PSEU</name>
<protein>
    <submittedName>
        <fullName evidence="4">HNH endonuclease</fullName>
    </submittedName>
</protein>
<organism evidence="4 5">
    <name type="scientific">Saccharopolyspora antimicrobica</name>
    <dbReference type="NCBI Taxonomy" id="455193"/>
    <lineage>
        <taxon>Bacteria</taxon>
        <taxon>Bacillati</taxon>
        <taxon>Actinomycetota</taxon>
        <taxon>Actinomycetes</taxon>
        <taxon>Pseudonocardiales</taxon>
        <taxon>Pseudonocardiaceae</taxon>
        <taxon>Saccharopolyspora</taxon>
    </lineage>
</organism>
<dbReference type="InterPro" id="IPR003615">
    <property type="entry name" value="HNH_nuc"/>
</dbReference>
<dbReference type="Pfam" id="PF13391">
    <property type="entry name" value="HNH_2"/>
    <property type="match status" value="1"/>
</dbReference>
<dbReference type="CDD" id="cd00085">
    <property type="entry name" value="HNHc"/>
    <property type="match status" value="1"/>
</dbReference>
<dbReference type="OrthoDB" id="5379188at2"/>
<dbReference type="AlphaFoldDB" id="A0A1I4VK88"/>
<dbReference type="STRING" id="455193.SAMN05421805_102251"/>
<reference evidence="3 6" key="2">
    <citation type="submission" date="2018-10" db="EMBL/GenBank/DDBJ databases">
        <title>Sequencing the genomes of 1000 actinobacteria strains.</title>
        <authorList>
            <person name="Klenk H.-P."/>
        </authorList>
    </citation>
    <scope>NUCLEOTIDE SEQUENCE [LARGE SCALE GENOMIC DNA]</scope>
    <source>
        <strain evidence="3 6">DSM 45119</strain>
    </source>
</reference>
<accession>A0A1I4VK88</accession>
<evidence type="ECO:0000313" key="6">
    <source>
        <dbReference type="Proteomes" id="UP000270697"/>
    </source>
</evidence>
<gene>
    <name evidence="3" type="ORF">ATL45_4720</name>
    <name evidence="4" type="ORF">SAMN05421805_102251</name>
</gene>
<keyword evidence="4" id="KW-0378">Hydrolase</keyword>
<keyword evidence="4" id="KW-0255">Endonuclease</keyword>